<dbReference type="EMBL" id="KN824429">
    <property type="protein sequence ID" value="KIM20493.1"/>
    <property type="molecule type" value="Genomic_DNA"/>
</dbReference>
<protein>
    <recommendedName>
        <fullName evidence="5">PNPLA domain-containing protein</fullName>
    </recommendedName>
</protein>
<feature type="domain" description="PNPLA" evidence="5">
    <location>
        <begin position="10"/>
        <end position="204"/>
    </location>
</feature>
<organism evidence="6 7">
    <name type="scientific">Serendipita vermifera MAFF 305830</name>
    <dbReference type="NCBI Taxonomy" id="933852"/>
    <lineage>
        <taxon>Eukaryota</taxon>
        <taxon>Fungi</taxon>
        <taxon>Dikarya</taxon>
        <taxon>Basidiomycota</taxon>
        <taxon>Agaricomycotina</taxon>
        <taxon>Agaricomycetes</taxon>
        <taxon>Sebacinales</taxon>
        <taxon>Serendipitaceae</taxon>
        <taxon>Serendipita</taxon>
    </lineage>
</organism>
<dbReference type="SUPFAM" id="SSF52151">
    <property type="entry name" value="FabD/lysophospholipase-like"/>
    <property type="match status" value="1"/>
</dbReference>
<sequence>METSRNLRLVSFDGGGVRSFSQLIIMRAIMHQLNYNTNEAPKLPWERFDFMGGSGTGGLIAIMFARLHMSVEEVLDEFDIIVEQVYNQEDISPSERTARLRSCMEDLMKRRNHPLDAKLIDEKSVETCACFVLSRLRVNTGPKICLRSYPVQSFPITPITIIDAVLATCAIQPQFDPVVCGQGYRKKEYVGAGIGANNPIREVIAEAQLVFGGDTNVASLLSLGNGHPGIITISSGGGELGLSKVIWDVMNDCTQTAREVEQQIGTAGVYFRFSVEQGMQADHSKEIADSSWIVAQTESYIEDPATHNRIGTFARGIDASIQPITITQLSTLRRSTESI</sequence>
<dbReference type="InterPro" id="IPR016035">
    <property type="entry name" value="Acyl_Trfase/lysoPLipase"/>
</dbReference>
<comment type="caution">
    <text evidence="4">Lacks conserved residue(s) required for the propagation of feature annotation.</text>
</comment>
<evidence type="ECO:0000256" key="1">
    <source>
        <dbReference type="ARBA" id="ARBA00022801"/>
    </source>
</evidence>
<name>A0A0C2W1U9_SERVB</name>
<reference evidence="7" key="2">
    <citation type="submission" date="2015-01" db="EMBL/GenBank/DDBJ databases">
        <title>Evolutionary Origins and Diversification of the Mycorrhizal Mutualists.</title>
        <authorList>
            <consortium name="DOE Joint Genome Institute"/>
            <consortium name="Mycorrhizal Genomics Consortium"/>
            <person name="Kohler A."/>
            <person name="Kuo A."/>
            <person name="Nagy L.G."/>
            <person name="Floudas D."/>
            <person name="Copeland A."/>
            <person name="Barry K.W."/>
            <person name="Cichocki N."/>
            <person name="Veneault-Fourrey C."/>
            <person name="LaButti K."/>
            <person name="Lindquist E.A."/>
            <person name="Lipzen A."/>
            <person name="Lundell T."/>
            <person name="Morin E."/>
            <person name="Murat C."/>
            <person name="Riley R."/>
            <person name="Ohm R."/>
            <person name="Sun H."/>
            <person name="Tunlid A."/>
            <person name="Henrissat B."/>
            <person name="Grigoriev I.V."/>
            <person name="Hibbett D.S."/>
            <person name="Martin F."/>
        </authorList>
    </citation>
    <scope>NUCLEOTIDE SEQUENCE [LARGE SCALE GENOMIC DNA]</scope>
    <source>
        <strain evidence="7">MAFF 305830</strain>
    </source>
</reference>
<dbReference type="PANTHER" id="PTHR24185:SF1">
    <property type="entry name" value="CALCIUM-INDEPENDENT PHOSPHOLIPASE A2-GAMMA"/>
    <property type="match status" value="1"/>
</dbReference>
<dbReference type="GO" id="GO:0016020">
    <property type="term" value="C:membrane"/>
    <property type="evidence" value="ECO:0007669"/>
    <property type="project" value="TreeGrafter"/>
</dbReference>
<dbReference type="GO" id="GO:0047499">
    <property type="term" value="F:calcium-independent phospholipase A2 activity"/>
    <property type="evidence" value="ECO:0007669"/>
    <property type="project" value="TreeGrafter"/>
</dbReference>
<dbReference type="InterPro" id="IPR002641">
    <property type="entry name" value="PNPLA_dom"/>
</dbReference>
<evidence type="ECO:0000313" key="6">
    <source>
        <dbReference type="EMBL" id="KIM20493.1"/>
    </source>
</evidence>
<gene>
    <name evidence="6" type="ORF">M408DRAFT_135363</name>
</gene>
<dbReference type="PANTHER" id="PTHR24185">
    <property type="entry name" value="CALCIUM-INDEPENDENT PHOSPHOLIPASE A2-GAMMA"/>
    <property type="match status" value="1"/>
</dbReference>
<evidence type="ECO:0000256" key="4">
    <source>
        <dbReference type="PROSITE-ProRule" id="PRU01161"/>
    </source>
</evidence>
<dbReference type="Pfam" id="PF01734">
    <property type="entry name" value="Patatin"/>
    <property type="match status" value="1"/>
</dbReference>
<dbReference type="Gene3D" id="3.40.1090.10">
    <property type="entry name" value="Cytosolic phospholipase A2 catalytic domain"/>
    <property type="match status" value="1"/>
</dbReference>
<keyword evidence="3" id="KW-0443">Lipid metabolism</keyword>
<dbReference type="GO" id="GO:0016042">
    <property type="term" value="P:lipid catabolic process"/>
    <property type="evidence" value="ECO:0007669"/>
    <property type="project" value="UniProtKB-KW"/>
</dbReference>
<keyword evidence="7" id="KW-1185">Reference proteome</keyword>
<reference evidence="6 7" key="1">
    <citation type="submission" date="2014-04" db="EMBL/GenBank/DDBJ databases">
        <authorList>
            <consortium name="DOE Joint Genome Institute"/>
            <person name="Kuo A."/>
            <person name="Zuccaro A."/>
            <person name="Kohler A."/>
            <person name="Nagy L.G."/>
            <person name="Floudas D."/>
            <person name="Copeland A."/>
            <person name="Barry K.W."/>
            <person name="Cichocki N."/>
            <person name="Veneault-Fourrey C."/>
            <person name="LaButti K."/>
            <person name="Lindquist E.A."/>
            <person name="Lipzen A."/>
            <person name="Lundell T."/>
            <person name="Morin E."/>
            <person name="Murat C."/>
            <person name="Sun H."/>
            <person name="Tunlid A."/>
            <person name="Henrissat B."/>
            <person name="Grigoriev I.V."/>
            <person name="Hibbett D.S."/>
            <person name="Martin F."/>
            <person name="Nordberg H.P."/>
            <person name="Cantor M.N."/>
            <person name="Hua S.X."/>
        </authorList>
    </citation>
    <scope>NUCLEOTIDE SEQUENCE [LARGE SCALE GENOMIC DNA]</scope>
    <source>
        <strain evidence="6 7">MAFF 305830</strain>
    </source>
</reference>
<dbReference type="GO" id="GO:0046486">
    <property type="term" value="P:glycerolipid metabolic process"/>
    <property type="evidence" value="ECO:0007669"/>
    <property type="project" value="UniProtKB-ARBA"/>
</dbReference>
<dbReference type="PROSITE" id="PS51635">
    <property type="entry name" value="PNPLA"/>
    <property type="match status" value="1"/>
</dbReference>
<evidence type="ECO:0000313" key="7">
    <source>
        <dbReference type="Proteomes" id="UP000054097"/>
    </source>
</evidence>
<keyword evidence="1" id="KW-0378">Hydrolase</keyword>
<keyword evidence="2" id="KW-0442">Lipid degradation</keyword>
<dbReference type="GO" id="GO:0019369">
    <property type="term" value="P:arachidonate metabolic process"/>
    <property type="evidence" value="ECO:0007669"/>
    <property type="project" value="TreeGrafter"/>
</dbReference>
<dbReference type="HOGENOM" id="CLU_000288_144_2_1"/>
<dbReference type="Proteomes" id="UP000054097">
    <property type="component" value="Unassembled WGS sequence"/>
</dbReference>
<proteinExistence type="predicted"/>
<evidence type="ECO:0000256" key="2">
    <source>
        <dbReference type="ARBA" id="ARBA00022963"/>
    </source>
</evidence>
<accession>A0A0C2W1U9</accession>
<dbReference type="OrthoDB" id="630895at2759"/>
<evidence type="ECO:0000256" key="3">
    <source>
        <dbReference type="ARBA" id="ARBA00023098"/>
    </source>
</evidence>
<evidence type="ECO:0000259" key="5">
    <source>
        <dbReference type="PROSITE" id="PS51635"/>
    </source>
</evidence>
<dbReference type="AlphaFoldDB" id="A0A0C2W1U9"/>